<dbReference type="GO" id="GO:0016020">
    <property type="term" value="C:membrane"/>
    <property type="evidence" value="ECO:0007669"/>
    <property type="project" value="UniProtKB-SubCell"/>
</dbReference>
<dbReference type="SUPFAM" id="SSF103481">
    <property type="entry name" value="Multidrug resistance efflux transporter EmrE"/>
    <property type="match status" value="2"/>
</dbReference>
<dbReference type="PANTHER" id="PTHR32322">
    <property type="entry name" value="INNER MEMBRANE TRANSPORTER"/>
    <property type="match status" value="1"/>
</dbReference>
<keyword evidence="4 6" id="KW-1133">Transmembrane helix</keyword>
<dbReference type="InterPro" id="IPR037185">
    <property type="entry name" value="EmrE-like"/>
</dbReference>
<dbReference type="PANTHER" id="PTHR32322:SF2">
    <property type="entry name" value="EAMA DOMAIN-CONTAINING PROTEIN"/>
    <property type="match status" value="1"/>
</dbReference>
<protein>
    <submittedName>
        <fullName evidence="8">Putative DMT superfamily transporter inner membrane protein</fullName>
    </submittedName>
</protein>
<feature type="transmembrane region" description="Helical" evidence="6">
    <location>
        <begin position="197"/>
        <end position="222"/>
    </location>
</feature>
<keyword evidence="3 6" id="KW-0812">Transmembrane</keyword>
<dbReference type="InterPro" id="IPR050638">
    <property type="entry name" value="AA-Vitamin_Transporters"/>
</dbReference>
<evidence type="ECO:0000256" key="1">
    <source>
        <dbReference type="ARBA" id="ARBA00004141"/>
    </source>
</evidence>
<name>A0A128F2Z7_9GAMM</name>
<feature type="transmembrane region" description="Helical" evidence="6">
    <location>
        <begin position="289"/>
        <end position="306"/>
    </location>
</feature>
<feature type="transmembrane region" description="Helical" evidence="6">
    <location>
        <begin position="54"/>
        <end position="72"/>
    </location>
</feature>
<feature type="transmembrane region" description="Helical" evidence="6">
    <location>
        <begin position="84"/>
        <end position="107"/>
    </location>
</feature>
<feature type="transmembrane region" description="Helical" evidence="6">
    <location>
        <begin position="228"/>
        <end position="254"/>
    </location>
</feature>
<dbReference type="InterPro" id="IPR000620">
    <property type="entry name" value="EamA_dom"/>
</dbReference>
<dbReference type="Proteomes" id="UP000071641">
    <property type="component" value="Unassembled WGS sequence"/>
</dbReference>
<reference evidence="9" key="1">
    <citation type="submission" date="2016-02" db="EMBL/GenBank/DDBJ databases">
        <authorList>
            <person name="Rodrigo-Torres Lidia"/>
            <person name="Arahal R.David."/>
        </authorList>
    </citation>
    <scope>NUCLEOTIDE SEQUENCE [LARGE SCALE GENOMIC DNA]</scope>
    <source>
        <strain evidence="9">CECT 9029</strain>
    </source>
</reference>
<feature type="transmembrane region" description="Helical" evidence="6">
    <location>
        <begin position="266"/>
        <end position="283"/>
    </location>
</feature>
<dbReference type="EMBL" id="FIZX01000002">
    <property type="protein sequence ID" value="CZF81173.1"/>
    <property type="molecule type" value="Genomic_DNA"/>
</dbReference>
<evidence type="ECO:0000256" key="6">
    <source>
        <dbReference type="SAM" id="Phobius"/>
    </source>
</evidence>
<keyword evidence="5 6" id="KW-0472">Membrane</keyword>
<evidence type="ECO:0000313" key="9">
    <source>
        <dbReference type="Proteomes" id="UP000071641"/>
    </source>
</evidence>
<feature type="transmembrane region" description="Helical" evidence="6">
    <location>
        <begin position="28"/>
        <end position="48"/>
    </location>
</feature>
<evidence type="ECO:0000256" key="4">
    <source>
        <dbReference type="ARBA" id="ARBA00022989"/>
    </source>
</evidence>
<feature type="domain" description="EamA" evidence="7">
    <location>
        <begin position="173"/>
        <end position="306"/>
    </location>
</feature>
<dbReference type="AlphaFoldDB" id="A0A128F2Z7"/>
<feature type="transmembrane region" description="Helical" evidence="6">
    <location>
        <begin position="171"/>
        <end position="190"/>
    </location>
</feature>
<evidence type="ECO:0000256" key="2">
    <source>
        <dbReference type="ARBA" id="ARBA00007362"/>
    </source>
</evidence>
<dbReference type="Pfam" id="PF00892">
    <property type="entry name" value="EamA"/>
    <property type="match status" value="2"/>
</dbReference>
<feature type="domain" description="EamA" evidence="7">
    <location>
        <begin position="31"/>
        <end position="158"/>
    </location>
</feature>
<feature type="transmembrane region" description="Helical" evidence="6">
    <location>
        <begin position="113"/>
        <end position="134"/>
    </location>
</feature>
<keyword evidence="9" id="KW-1185">Reference proteome</keyword>
<gene>
    <name evidence="8" type="ORF">GCE9029_02440</name>
</gene>
<comment type="subcellular location">
    <subcellularLocation>
        <location evidence="1">Membrane</location>
        <topology evidence="1">Multi-pass membrane protein</topology>
    </subcellularLocation>
</comment>
<sequence length="315" mass="34107">MLSHTDCVLITSRLTLIAQGLLPHAESAIPFIFVLLWSTGFIGAKFGLPYADAATFLFIRMVLNVLVFVVILGVMKPVMPKGKVLFHVLVSGLLIHGFYLGGVFAAIGFGMPAGLSSLLVGFQPILTALIVINLSSERLNPAQWVGLLAGILGIALVVQGKMSWNIDAQPFYAYLFVFLALLGITLGTLYQKHFCQGVDLVACAMWQYVAAGVFFLPIAWLVEGFEVTWSLTFTLTMIWSVLALSVIAVLLYLYMVGQGAASKVTSVIYLVPPVTAIQGWLFFDEAFSTATIIGFAVCALAVFLVMRAPKLSISR</sequence>
<feature type="transmembrane region" description="Helical" evidence="6">
    <location>
        <begin position="141"/>
        <end position="159"/>
    </location>
</feature>
<evidence type="ECO:0000313" key="8">
    <source>
        <dbReference type="EMBL" id="CZF81173.1"/>
    </source>
</evidence>
<comment type="similarity">
    <text evidence="2">Belongs to the EamA transporter family.</text>
</comment>
<accession>A0A128F2Z7</accession>
<evidence type="ECO:0000256" key="5">
    <source>
        <dbReference type="ARBA" id="ARBA00023136"/>
    </source>
</evidence>
<evidence type="ECO:0000256" key="3">
    <source>
        <dbReference type="ARBA" id="ARBA00022692"/>
    </source>
</evidence>
<organism evidence="8 9">
    <name type="scientific">Grimontia celer</name>
    <dbReference type="NCBI Taxonomy" id="1796497"/>
    <lineage>
        <taxon>Bacteria</taxon>
        <taxon>Pseudomonadati</taxon>
        <taxon>Pseudomonadota</taxon>
        <taxon>Gammaproteobacteria</taxon>
        <taxon>Vibrionales</taxon>
        <taxon>Vibrionaceae</taxon>
        <taxon>Grimontia</taxon>
    </lineage>
</organism>
<evidence type="ECO:0000259" key="7">
    <source>
        <dbReference type="Pfam" id="PF00892"/>
    </source>
</evidence>
<proteinExistence type="inferred from homology"/>